<protein>
    <submittedName>
        <fullName evidence="1">Uncharacterized protein</fullName>
    </submittedName>
</protein>
<organism evidence="1 2">
    <name type="scientific">Ixodes persulcatus</name>
    <name type="common">Taiga tick</name>
    <dbReference type="NCBI Taxonomy" id="34615"/>
    <lineage>
        <taxon>Eukaryota</taxon>
        <taxon>Metazoa</taxon>
        <taxon>Ecdysozoa</taxon>
        <taxon>Arthropoda</taxon>
        <taxon>Chelicerata</taxon>
        <taxon>Arachnida</taxon>
        <taxon>Acari</taxon>
        <taxon>Parasitiformes</taxon>
        <taxon>Ixodida</taxon>
        <taxon>Ixodoidea</taxon>
        <taxon>Ixodidae</taxon>
        <taxon>Ixodinae</taxon>
        <taxon>Ixodes</taxon>
    </lineage>
</organism>
<name>A0AC60QNM1_IXOPE</name>
<dbReference type="Proteomes" id="UP000805193">
    <property type="component" value="Unassembled WGS sequence"/>
</dbReference>
<keyword evidence="2" id="KW-1185">Reference proteome</keyword>
<accession>A0AC60QNM1</accession>
<proteinExistence type="predicted"/>
<evidence type="ECO:0000313" key="2">
    <source>
        <dbReference type="Proteomes" id="UP000805193"/>
    </source>
</evidence>
<comment type="caution">
    <text evidence="1">The sequence shown here is derived from an EMBL/GenBank/DDBJ whole genome shotgun (WGS) entry which is preliminary data.</text>
</comment>
<evidence type="ECO:0000313" key="1">
    <source>
        <dbReference type="EMBL" id="KAG0436199.1"/>
    </source>
</evidence>
<gene>
    <name evidence="1" type="ORF">HPB47_018082</name>
</gene>
<sequence>MELFLLATEPKERRNLQQKAAIFLHVAGQEAIEVFNMFGLSAEEAHNYDVLVWRFEAYCLPRSNETFERYVFRTRRQEEGDAFEHFYRDIQLKAVTCGFGDLKASMLRDQIAYGTTSKKIREKLLRKKDLTLEIAVKGCKAEETANIEAAAKVEIVKTAKQQQRDKWRCRFCNQAHAPTGDLPPRLQRLFLRLLKFEFDLQFVLGKKLVIADTLSRISGNSQAEDDTTDVEIHANAVFSTLVGSRTLGSLQAVTASDPVLQEAIDPFQKSDGERRQGGQAATPQSKFNIRGLPAWLAQLPYGSAGRRSLSIGAFDEPSYSVVTEDGMKFRHNRQHLLKVDEEYDSRTTEENDDSESENDGRPESPGPDCTDEETEGQEAPQAQRQQGP</sequence>
<dbReference type="EMBL" id="JABSTQ010007129">
    <property type="protein sequence ID" value="KAG0436199.1"/>
    <property type="molecule type" value="Genomic_DNA"/>
</dbReference>
<reference evidence="1 2" key="1">
    <citation type="journal article" date="2020" name="Cell">
        <title>Large-Scale Comparative Analyses of Tick Genomes Elucidate Their Genetic Diversity and Vector Capacities.</title>
        <authorList>
            <consortium name="Tick Genome and Microbiome Consortium (TIGMIC)"/>
            <person name="Jia N."/>
            <person name="Wang J."/>
            <person name="Shi W."/>
            <person name="Du L."/>
            <person name="Sun Y."/>
            <person name="Zhan W."/>
            <person name="Jiang J.F."/>
            <person name="Wang Q."/>
            <person name="Zhang B."/>
            <person name="Ji P."/>
            <person name="Bell-Sakyi L."/>
            <person name="Cui X.M."/>
            <person name="Yuan T.T."/>
            <person name="Jiang B.G."/>
            <person name="Yang W.F."/>
            <person name="Lam T.T."/>
            <person name="Chang Q.C."/>
            <person name="Ding S.J."/>
            <person name="Wang X.J."/>
            <person name="Zhu J.G."/>
            <person name="Ruan X.D."/>
            <person name="Zhao L."/>
            <person name="Wei J.T."/>
            <person name="Ye R.Z."/>
            <person name="Que T.C."/>
            <person name="Du C.H."/>
            <person name="Zhou Y.H."/>
            <person name="Cheng J.X."/>
            <person name="Dai P.F."/>
            <person name="Guo W.B."/>
            <person name="Han X.H."/>
            <person name="Huang E.J."/>
            <person name="Li L.F."/>
            <person name="Wei W."/>
            <person name="Gao Y.C."/>
            <person name="Liu J.Z."/>
            <person name="Shao H.Z."/>
            <person name="Wang X."/>
            <person name="Wang C.C."/>
            <person name="Yang T.C."/>
            <person name="Huo Q.B."/>
            <person name="Li W."/>
            <person name="Chen H.Y."/>
            <person name="Chen S.E."/>
            <person name="Zhou L.G."/>
            <person name="Ni X.B."/>
            <person name="Tian J.H."/>
            <person name="Sheng Y."/>
            <person name="Liu T."/>
            <person name="Pan Y.S."/>
            <person name="Xia L.Y."/>
            <person name="Li J."/>
            <person name="Zhao F."/>
            <person name="Cao W.C."/>
        </authorList>
    </citation>
    <scope>NUCLEOTIDE SEQUENCE [LARGE SCALE GENOMIC DNA]</scope>
    <source>
        <strain evidence="1">Iper-2018</strain>
    </source>
</reference>